<feature type="transmembrane region" description="Helical" evidence="1">
    <location>
        <begin position="103"/>
        <end position="125"/>
    </location>
</feature>
<feature type="transmembrane region" description="Helical" evidence="1">
    <location>
        <begin position="59"/>
        <end position="82"/>
    </location>
</feature>
<keyword evidence="1" id="KW-0812">Transmembrane</keyword>
<dbReference type="OrthoDB" id="1551065at2"/>
<name>A0A163MD17_9BACL</name>
<evidence type="ECO:0000313" key="3">
    <source>
        <dbReference type="Proteomes" id="UP000076796"/>
    </source>
</evidence>
<feature type="transmembrane region" description="Helical" evidence="1">
    <location>
        <begin position="20"/>
        <end position="39"/>
    </location>
</feature>
<dbReference type="EMBL" id="LWMH01000001">
    <property type="protein sequence ID" value="KZS48947.1"/>
    <property type="molecule type" value="Genomic_DNA"/>
</dbReference>
<organism evidence="2 3">
    <name type="scientific">Paenibacillus glucanolyticus</name>
    <dbReference type="NCBI Taxonomy" id="59843"/>
    <lineage>
        <taxon>Bacteria</taxon>
        <taxon>Bacillati</taxon>
        <taxon>Bacillota</taxon>
        <taxon>Bacilli</taxon>
        <taxon>Bacillales</taxon>
        <taxon>Paenibacillaceae</taxon>
        <taxon>Paenibacillus</taxon>
    </lineage>
</organism>
<accession>A0A163MD17</accession>
<dbReference type="RefSeq" id="WP_063479671.1">
    <property type="nucleotide sequence ID" value="NZ_CP147845.1"/>
</dbReference>
<comment type="caution">
    <text evidence="2">The sequence shown here is derived from an EMBL/GenBank/DDBJ whole genome shotgun (WGS) entry which is preliminary data.</text>
</comment>
<feature type="transmembrane region" description="Helical" evidence="1">
    <location>
        <begin position="137"/>
        <end position="157"/>
    </location>
</feature>
<dbReference type="GeneID" id="97555453"/>
<keyword evidence="3" id="KW-1185">Reference proteome</keyword>
<feature type="transmembrane region" description="Helical" evidence="1">
    <location>
        <begin position="214"/>
        <end position="237"/>
    </location>
</feature>
<protein>
    <recommendedName>
        <fullName evidence="4">D-alanyl-D-alanine carboxypeptidase</fullName>
    </recommendedName>
</protein>
<evidence type="ECO:0000256" key="1">
    <source>
        <dbReference type="SAM" id="Phobius"/>
    </source>
</evidence>
<gene>
    <name evidence="2" type="ORF">AWU65_24940</name>
</gene>
<keyword evidence="1" id="KW-1133">Transmembrane helix</keyword>
<keyword evidence="1" id="KW-0472">Membrane</keyword>
<dbReference type="AlphaFoldDB" id="A0A163MD17"/>
<reference evidence="2" key="1">
    <citation type="journal article" date="2016" name="Genome Announc.">
        <title>Draft genomes of two strains of Paenibacillus glucanolyticus with capability to degrade lignocellulose.</title>
        <authorList>
            <person name="Mathews S.L."/>
            <person name="Pawlak J."/>
            <person name="Grunden A.M."/>
        </authorList>
    </citation>
    <scope>NUCLEOTIDE SEQUENCE [LARGE SCALE GENOMIC DNA]</scope>
    <source>
        <strain evidence="2">SLM1</strain>
    </source>
</reference>
<proteinExistence type="predicted"/>
<feature type="transmembrane region" description="Helical" evidence="1">
    <location>
        <begin position="169"/>
        <end position="194"/>
    </location>
</feature>
<sequence length="241" mass="27269">MEKYKFLIMKDLRHAWKDPVLMAALIGPLAILFLSRFGFPVAVDWLEVNYSFHLELYRGFAASLLVVTIPMLTGMLTGLLMLDERDENMIAYYAVTPLTSKGYLFYRMALPFLLCTVLSFVYLFFSNLSEVRSYNVFVLLLLALEAPMFSLFLAAFSTNKVEGLALSKLGGLFIAGPVVAHFVPGAWQVVGAWLPTYWPSKIPYLFMHNEPFLASVFFAGGLLLHGVFLYLMVTVFINRRS</sequence>
<dbReference type="Proteomes" id="UP000076796">
    <property type="component" value="Unassembled WGS sequence"/>
</dbReference>
<evidence type="ECO:0008006" key="4">
    <source>
        <dbReference type="Google" id="ProtNLM"/>
    </source>
</evidence>
<evidence type="ECO:0000313" key="2">
    <source>
        <dbReference type="EMBL" id="KZS48947.1"/>
    </source>
</evidence>